<dbReference type="Pfam" id="PF00128">
    <property type="entry name" value="Alpha-amylase"/>
    <property type="match status" value="1"/>
</dbReference>
<dbReference type="InterPro" id="IPR017853">
    <property type="entry name" value="GH"/>
</dbReference>
<feature type="compositionally biased region" description="Low complexity" evidence="3">
    <location>
        <begin position="513"/>
        <end position="539"/>
    </location>
</feature>
<feature type="compositionally biased region" description="Polar residues" evidence="3">
    <location>
        <begin position="585"/>
        <end position="598"/>
    </location>
</feature>
<dbReference type="Gene3D" id="2.60.40.1180">
    <property type="entry name" value="Golgi alpha-mannosidase II"/>
    <property type="match status" value="1"/>
</dbReference>
<evidence type="ECO:0000256" key="2">
    <source>
        <dbReference type="ARBA" id="ARBA00012741"/>
    </source>
</evidence>
<dbReference type="EMBL" id="OD564596">
    <property type="protein sequence ID" value="CAD7439098.1"/>
    <property type="molecule type" value="Genomic_DNA"/>
</dbReference>
<evidence type="ECO:0000256" key="3">
    <source>
        <dbReference type="SAM" id="MobiDB-lite"/>
    </source>
</evidence>
<dbReference type="Gene3D" id="3.90.400.10">
    <property type="entry name" value="Oligo-1,6-glucosidase, Domain 2"/>
    <property type="match status" value="1"/>
</dbReference>
<protein>
    <recommendedName>
        <fullName evidence="2">alpha-glucosidase</fullName>
        <ecNumber evidence="2">3.2.1.20</ecNumber>
    </recommendedName>
</protein>
<dbReference type="InterPro" id="IPR013780">
    <property type="entry name" value="Glyco_hydro_b"/>
</dbReference>
<gene>
    <name evidence="5" type="ORF">TBIB3V08_LOCUS1676</name>
</gene>
<evidence type="ECO:0000256" key="1">
    <source>
        <dbReference type="ARBA" id="ARBA00001657"/>
    </source>
</evidence>
<dbReference type="Gene3D" id="3.20.20.80">
    <property type="entry name" value="Glycosidases"/>
    <property type="match status" value="1"/>
</dbReference>
<accession>A0A7R9EPW1</accession>
<sequence length="648" mass="72074">MLLDILSRIHTSSHLSVFGGSAWTWDNVRGQYYLHQFTEDQPDLNFRCPAVRQEMKDYQFRDEPESVLDAEDWEYTFLEHPLTRDLSQNYWLVQEWRRVLDEFASGVDNVTRVIMTESYSDIKDTMAYYGSSEMPGVHFPLNFVFITKLNNFCEAEEVKNAIKHWMTKLPENKSANWVLGNHDVPRVAARFGPSLVDAFNMLLMVLPGVAVTYNGEEIGMEDTFISWEQTKDPNGLYVGSRRYTKFSRDPQRTPFQWDTSTSAGFSSNKSTWLPVNDNYMKLNLQSQKLAKESHYHVYKRLVQARRSATLQKGDVDIQAVSKYVLTIFRLLEGHETFVAIINFGDNEEKINITEITKIAGAPGHIIVQTGSVHSGFSQGAKISPGILNLHPYAALLIVVPAVKSEMRGRQHEEVEDQAEHIEKMVLPELDIDNESMEGDVLDLTEQDEAFNSTLISTDTLSIAKTSPDSGDLATDTSEALFSTTDANDETATDNEELDTTAMVSHDDNDEPATTLKTTRTTKSTAVGKSSSTSKSPSSAYSGISLILNVTSSAQVDSNLFNTLNAISKSDESSSESIEATDEDSNASVSIPDMSSNANESEELSDIIEDFNGGGVVAEAMTTQTSMAAGEKLSYPTLFACLVLLVNRN</sequence>
<reference evidence="5" key="1">
    <citation type="submission" date="2020-11" db="EMBL/GenBank/DDBJ databases">
        <authorList>
            <person name="Tran Van P."/>
        </authorList>
    </citation>
    <scope>NUCLEOTIDE SEQUENCE</scope>
</reference>
<proteinExistence type="predicted"/>
<dbReference type="EC" id="3.2.1.20" evidence="2"/>
<dbReference type="InterPro" id="IPR045857">
    <property type="entry name" value="O16G_dom_2"/>
</dbReference>
<evidence type="ECO:0000313" key="5">
    <source>
        <dbReference type="EMBL" id="CAD7439098.1"/>
    </source>
</evidence>
<feature type="domain" description="Glycosyl hydrolase family 13 catalytic" evidence="4">
    <location>
        <begin position="3"/>
        <end position="252"/>
    </location>
</feature>
<feature type="region of interest" description="Disordered" evidence="3">
    <location>
        <begin position="568"/>
        <end position="601"/>
    </location>
</feature>
<dbReference type="PANTHER" id="PTHR10357:SF179">
    <property type="entry name" value="NEUTRAL AND BASIC AMINO ACID TRANSPORT PROTEIN RBAT"/>
    <property type="match status" value="1"/>
</dbReference>
<dbReference type="SMART" id="SM00642">
    <property type="entry name" value="Aamy"/>
    <property type="match status" value="1"/>
</dbReference>
<name>A0A7R9EPW1_9NEOP</name>
<comment type="catalytic activity">
    <reaction evidence="1">
        <text>Hydrolysis of terminal, non-reducing (1-&gt;4)-linked alpha-D-glucose residues with release of alpha-D-glucose.</text>
        <dbReference type="EC" id="3.2.1.20"/>
    </reaction>
</comment>
<dbReference type="GO" id="GO:0005975">
    <property type="term" value="P:carbohydrate metabolic process"/>
    <property type="evidence" value="ECO:0007669"/>
    <property type="project" value="InterPro"/>
</dbReference>
<dbReference type="AlphaFoldDB" id="A0A7R9EPW1"/>
<feature type="region of interest" description="Disordered" evidence="3">
    <location>
        <begin position="499"/>
        <end position="539"/>
    </location>
</feature>
<evidence type="ECO:0000259" key="4">
    <source>
        <dbReference type="SMART" id="SM00642"/>
    </source>
</evidence>
<organism evidence="5">
    <name type="scientific">Timema bartmani</name>
    <dbReference type="NCBI Taxonomy" id="61472"/>
    <lineage>
        <taxon>Eukaryota</taxon>
        <taxon>Metazoa</taxon>
        <taxon>Ecdysozoa</taxon>
        <taxon>Arthropoda</taxon>
        <taxon>Hexapoda</taxon>
        <taxon>Insecta</taxon>
        <taxon>Pterygota</taxon>
        <taxon>Neoptera</taxon>
        <taxon>Polyneoptera</taxon>
        <taxon>Phasmatodea</taxon>
        <taxon>Timematodea</taxon>
        <taxon>Timematoidea</taxon>
        <taxon>Timematidae</taxon>
        <taxon>Timema</taxon>
    </lineage>
</organism>
<dbReference type="InterPro" id="IPR006047">
    <property type="entry name" value="GH13_cat_dom"/>
</dbReference>
<dbReference type="GO" id="GO:0004558">
    <property type="term" value="F:alpha-1,4-glucosidase activity"/>
    <property type="evidence" value="ECO:0007669"/>
    <property type="project" value="UniProtKB-EC"/>
</dbReference>
<dbReference type="SUPFAM" id="SSF51445">
    <property type="entry name" value="(Trans)glycosidases"/>
    <property type="match status" value="1"/>
</dbReference>
<dbReference type="PANTHER" id="PTHR10357">
    <property type="entry name" value="ALPHA-AMYLASE FAMILY MEMBER"/>
    <property type="match status" value="1"/>
</dbReference>